<comment type="pathway">
    <text evidence="2 8">Cofactor biosynthesis; biotin biosynthesis.</text>
</comment>
<dbReference type="EMBL" id="CP000698">
    <property type="protein sequence ID" value="ABQ27405.1"/>
    <property type="molecule type" value="Genomic_DNA"/>
</dbReference>
<dbReference type="GO" id="GO:0102130">
    <property type="term" value="F:malonyl-CoA methyltransferase activity"/>
    <property type="evidence" value="ECO:0007669"/>
    <property type="project" value="UniProtKB-EC"/>
</dbReference>
<dbReference type="Pfam" id="PF08241">
    <property type="entry name" value="Methyltransf_11"/>
    <property type="match status" value="1"/>
</dbReference>
<keyword evidence="6 8" id="KW-0949">S-adenosyl-L-methionine</keyword>
<dbReference type="CDD" id="cd02440">
    <property type="entry name" value="AdoMet_MTases"/>
    <property type="match status" value="1"/>
</dbReference>
<dbReference type="OrthoDB" id="9786194at2"/>
<reference evidence="10 11" key="1">
    <citation type="submission" date="2007-05" db="EMBL/GenBank/DDBJ databases">
        <title>Complete sequence of Geobacter uraniireducens Rf4.</title>
        <authorList>
            <consortium name="US DOE Joint Genome Institute"/>
            <person name="Copeland A."/>
            <person name="Lucas S."/>
            <person name="Lapidus A."/>
            <person name="Barry K."/>
            <person name="Detter J.C."/>
            <person name="Glavina del Rio T."/>
            <person name="Hammon N."/>
            <person name="Israni S."/>
            <person name="Dalin E."/>
            <person name="Tice H."/>
            <person name="Pitluck S."/>
            <person name="Chertkov O."/>
            <person name="Brettin T."/>
            <person name="Bruce D."/>
            <person name="Han C."/>
            <person name="Schmutz J."/>
            <person name="Larimer F."/>
            <person name="Land M."/>
            <person name="Hauser L."/>
            <person name="Kyrpides N."/>
            <person name="Mikhailova N."/>
            <person name="Shelobolina E."/>
            <person name="Aklujkar M."/>
            <person name="Lovley D."/>
            <person name="Richardson P."/>
        </authorList>
    </citation>
    <scope>NUCLEOTIDE SEQUENCE [LARGE SCALE GENOMIC DNA]</scope>
    <source>
        <strain evidence="10 11">Rf4</strain>
    </source>
</reference>
<evidence type="ECO:0000256" key="2">
    <source>
        <dbReference type="ARBA" id="ARBA00004746"/>
    </source>
</evidence>
<evidence type="ECO:0000256" key="4">
    <source>
        <dbReference type="ARBA" id="ARBA00022603"/>
    </source>
</evidence>
<name>A5G6I7_GEOUR</name>
<dbReference type="GO" id="GO:0008757">
    <property type="term" value="F:S-adenosylmethionine-dependent methyltransferase activity"/>
    <property type="evidence" value="ECO:0007669"/>
    <property type="project" value="InterPro"/>
</dbReference>
<dbReference type="HAMAP" id="MF_00835">
    <property type="entry name" value="BioC"/>
    <property type="match status" value="1"/>
</dbReference>
<dbReference type="STRING" id="351605.Gura_3244"/>
<evidence type="ECO:0000256" key="6">
    <source>
        <dbReference type="ARBA" id="ARBA00022691"/>
    </source>
</evidence>
<dbReference type="HOGENOM" id="CLU_046586_2_2_7"/>
<dbReference type="EC" id="2.1.1.197" evidence="3 8"/>
<dbReference type="InterPro" id="IPR013216">
    <property type="entry name" value="Methyltransf_11"/>
</dbReference>
<dbReference type="InterPro" id="IPR029063">
    <property type="entry name" value="SAM-dependent_MTases_sf"/>
</dbReference>
<proteinExistence type="inferred from homology"/>
<comment type="function">
    <text evidence="8">Converts the free carboxyl group of a malonyl-thioester to its methyl ester by transfer of a methyl group from S-adenosyl-L-methionine (SAM). It allows to synthesize pimeloyl-ACP via the fatty acid synthetic pathway.</text>
</comment>
<dbReference type="Proteomes" id="UP000006695">
    <property type="component" value="Chromosome"/>
</dbReference>
<evidence type="ECO:0000256" key="7">
    <source>
        <dbReference type="ARBA" id="ARBA00022756"/>
    </source>
</evidence>
<keyword evidence="4 8" id="KW-0489">Methyltransferase</keyword>
<dbReference type="GO" id="GO:0010340">
    <property type="term" value="F:carboxyl-O-methyltransferase activity"/>
    <property type="evidence" value="ECO:0007669"/>
    <property type="project" value="UniProtKB-UniRule"/>
</dbReference>
<dbReference type="KEGG" id="gur:Gura_3244"/>
<evidence type="ECO:0000256" key="1">
    <source>
        <dbReference type="ARBA" id="ARBA00000852"/>
    </source>
</evidence>
<comment type="catalytic activity">
    <reaction evidence="1 8">
        <text>malonyl-[ACP] + S-adenosyl-L-methionine = malonyl-[ACP] methyl ester + S-adenosyl-L-homocysteine</text>
        <dbReference type="Rhea" id="RHEA:17105"/>
        <dbReference type="Rhea" id="RHEA-COMP:9623"/>
        <dbReference type="Rhea" id="RHEA-COMP:9954"/>
        <dbReference type="ChEBI" id="CHEBI:57856"/>
        <dbReference type="ChEBI" id="CHEBI:59789"/>
        <dbReference type="ChEBI" id="CHEBI:78449"/>
        <dbReference type="ChEBI" id="CHEBI:78845"/>
        <dbReference type="EC" id="2.1.1.197"/>
    </reaction>
</comment>
<feature type="domain" description="Methyltransferase type 11" evidence="9">
    <location>
        <begin position="50"/>
        <end position="146"/>
    </location>
</feature>
<evidence type="ECO:0000313" key="10">
    <source>
        <dbReference type="EMBL" id="ABQ27405.1"/>
    </source>
</evidence>
<evidence type="ECO:0000256" key="5">
    <source>
        <dbReference type="ARBA" id="ARBA00022679"/>
    </source>
</evidence>
<evidence type="ECO:0000256" key="8">
    <source>
        <dbReference type="HAMAP-Rule" id="MF_00835"/>
    </source>
</evidence>
<dbReference type="PANTHER" id="PTHR13090:SF1">
    <property type="entry name" value="ARGININE-HYDROXYLASE NDUFAF5, MITOCHONDRIAL"/>
    <property type="match status" value="1"/>
</dbReference>
<dbReference type="UniPathway" id="UPA00078"/>
<accession>A5G6I7</accession>
<dbReference type="PANTHER" id="PTHR13090">
    <property type="entry name" value="ARGININE-HYDROXYLASE NDUFAF5, MITOCHONDRIAL"/>
    <property type="match status" value="1"/>
</dbReference>
<protein>
    <recommendedName>
        <fullName evidence="3 8">Malonyl-[acyl-carrier protein] O-methyltransferase</fullName>
        <shortName evidence="8">Malonyl-ACP O-methyltransferase</shortName>
        <ecNumber evidence="3 8">2.1.1.197</ecNumber>
    </recommendedName>
    <alternativeName>
        <fullName evidence="8">Biotin synthesis protein BioC</fullName>
    </alternativeName>
</protein>
<dbReference type="SUPFAM" id="SSF53335">
    <property type="entry name" value="S-adenosyl-L-methionine-dependent methyltransferases"/>
    <property type="match status" value="1"/>
</dbReference>
<dbReference type="InterPro" id="IPR050602">
    <property type="entry name" value="Malonyl-ACP_OMT"/>
</dbReference>
<comment type="similarity">
    <text evidence="8">Belongs to the methyltransferase superfamily.</text>
</comment>
<sequence length="280" mass="30739">MTETIDRKRVKAAFHRQAEDYDSHALVQKRVVGHVLKEVQREAGEPQLVLDVGAGTGRLLAGLHRIYPKLRAVGADLAFGMCLTARANFKDCGRVQLVTADAESLPFADGVFDLVTSTSTYQWLTSLELAFKEAWRVLAPGGLFCFALFGQRTLFELKDSYRLALNNASQQGEDRTHRFFAATDVAAALECAGFSHCRADAELELEYHADVSALLRSLKRIGAGNAAPVAPRGLAGRRVMLEMMDVYRSKYANADGIPATYEVVYGAGRKQHKEVSALIC</sequence>
<keyword evidence="5 8" id="KW-0808">Transferase</keyword>
<dbReference type="InterPro" id="IPR011814">
    <property type="entry name" value="BioC"/>
</dbReference>
<gene>
    <name evidence="8" type="primary">bioC</name>
    <name evidence="10" type="ordered locus">Gura_3244</name>
</gene>
<evidence type="ECO:0000256" key="3">
    <source>
        <dbReference type="ARBA" id="ARBA00012327"/>
    </source>
</evidence>
<dbReference type="AlphaFoldDB" id="A5G6I7"/>
<evidence type="ECO:0000259" key="9">
    <source>
        <dbReference type="Pfam" id="PF08241"/>
    </source>
</evidence>
<dbReference type="RefSeq" id="WP_011940068.1">
    <property type="nucleotide sequence ID" value="NC_009483.1"/>
</dbReference>
<keyword evidence="11" id="KW-1185">Reference proteome</keyword>
<organism evidence="10 11">
    <name type="scientific">Geotalea uraniireducens (strain Rf4)</name>
    <name type="common">Geobacter uraniireducens</name>
    <dbReference type="NCBI Taxonomy" id="351605"/>
    <lineage>
        <taxon>Bacteria</taxon>
        <taxon>Pseudomonadati</taxon>
        <taxon>Thermodesulfobacteriota</taxon>
        <taxon>Desulfuromonadia</taxon>
        <taxon>Geobacterales</taxon>
        <taxon>Geobacteraceae</taxon>
        <taxon>Geotalea</taxon>
    </lineage>
</organism>
<dbReference type="GO" id="GO:0009102">
    <property type="term" value="P:biotin biosynthetic process"/>
    <property type="evidence" value="ECO:0007669"/>
    <property type="project" value="UniProtKB-UniRule"/>
</dbReference>
<dbReference type="Gene3D" id="3.40.50.150">
    <property type="entry name" value="Vaccinia Virus protein VP39"/>
    <property type="match status" value="1"/>
</dbReference>
<dbReference type="GO" id="GO:0032259">
    <property type="term" value="P:methylation"/>
    <property type="evidence" value="ECO:0007669"/>
    <property type="project" value="UniProtKB-KW"/>
</dbReference>
<keyword evidence="7 8" id="KW-0093">Biotin biosynthesis</keyword>
<evidence type="ECO:0000313" key="11">
    <source>
        <dbReference type="Proteomes" id="UP000006695"/>
    </source>
</evidence>